<dbReference type="EMBL" id="CAKXAJ010022057">
    <property type="protein sequence ID" value="CAH2226799.1"/>
    <property type="molecule type" value="Genomic_DNA"/>
</dbReference>
<proteinExistence type="predicted"/>
<accession>A0A8S4QYZ7</accession>
<feature type="non-terminal residue" evidence="2">
    <location>
        <position position="1"/>
    </location>
</feature>
<reference evidence="2" key="1">
    <citation type="submission" date="2022-03" db="EMBL/GenBank/DDBJ databases">
        <authorList>
            <person name="Lindestad O."/>
        </authorList>
    </citation>
    <scope>NUCLEOTIDE SEQUENCE</scope>
</reference>
<dbReference type="Proteomes" id="UP000838756">
    <property type="component" value="Unassembled WGS sequence"/>
</dbReference>
<comment type="caution">
    <text evidence="2">The sequence shown here is derived from an EMBL/GenBank/DDBJ whole genome shotgun (WGS) entry which is preliminary data.</text>
</comment>
<dbReference type="AlphaFoldDB" id="A0A8S4QYZ7"/>
<organism evidence="2 3">
    <name type="scientific">Pararge aegeria aegeria</name>
    <dbReference type="NCBI Taxonomy" id="348720"/>
    <lineage>
        <taxon>Eukaryota</taxon>
        <taxon>Metazoa</taxon>
        <taxon>Ecdysozoa</taxon>
        <taxon>Arthropoda</taxon>
        <taxon>Hexapoda</taxon>
        <taxon>Insecta</taxon>
        <taxon>Pterygota</taxon>
        <taxon>Neoptera</taxon>
        <taxon>Endopterygota</taxon>
        <taxon>Lepidoptera</taxon>
        <taxon>Glossata</taxon>
        <taxon>Ditrysia</taxon>
        <taxon>Papilionoidea</taxon>
        <taxon>Nymphalidae</taxon>
        <taxon>Satyrinae</taxon>
        <taxon>Satyrini</taxon>
        <taxon>Parargina</taxon>
        <taxon>Pararge</taxon>
    </lineage>
</organism>
<protein>
    <submittedName>
        <fullName evidence="2">Jg6406 protein</fullName>
    </submittedName>
</protein>
<feature type="compositionally biased region" description="Basic residues" evidence="1">
    <location>
        <begin position="119"/>
        <end position="139"/>
    </location>
</feature>
<name>A0A8S4QYZ7_9NEOP</name>
<evidence type="ECO:0000313" key="2">
    <source>
        <dbReference type="EMBL" id="CAH2226799.1"/>
    </source>
</evidence>
<gene>
    <name evidence="2" type="primary">jg6406</name>
    <name evidence="2" type="ORF">PAEG_LOCUS7491</name>
</gene>
<evidence type="ECO:0000256" key="1">
    <source>
        <dbReference type="SAM" id="MobiDB-lite"/>
    </source>
</evidence>
<feature type="region of interest" description="Disordered" evidence="1">
    <location>
        <begin position="95"/>
        <end position="139"/>
    </location>
</feature>
<evidence type="ECO:0000313" key="3">
    <source>
        <dbReference type="Proteomes" id="UP000838756"/>
    </source>
</evidence>
<sequence>MLCFQQFFLNSPTDLSSHAVQRLSSKTFEISSELPPKFVTPVEEIKYEVEKTENVEQAIEIHSKIQELDNAEVEVKEEFEETQSDIFQFSVDEYSQDHTQQSSEDDLVLSKLKTEDGKKRKRGRKKKVDRKKVKRKLEK</sequence>
<keyword evidence="3" id="KW-1185">Reference proteome</keyword>